<evidence type="ECO:0000313" key="2">
    <source>
        <dbReference type="EMBL" id="UYV62424.1"/>
    </source>
</evidence>
<dbReference type="SUPFAM" id="SSF48113">
    <property type="entry name" value="Heme-dependent peroxidases"/>
    <property type="match status" value="1"/>
</dbReference>
<dbReference type="PROSITE" id="PS50292">
    <property type="entry name" value="PEROXIDASE_3"/>
    <property type="match status" value="1"/>
</dbReference>
<sequence length="240" mass="27075">MIQAFPWHTDFGLGSHNDTSMIQTIPWCTDFGLDSHKDPSMIQTFPWHTDFGLDRVFLRPGNPAWYLAASGKTKILAKNFSRSALVAEEASRIATRVAVRPVIREVFSIIGRPPDLQSWIFPVGLEDHSITISSAAKYLCVETRDVWCSYRLNKEQVAHGLPTLDVRNSGDLANSCPLISGPPCQPQRFRAYSGHCNNVQHPLWGSALTRYLRLLPPNYADGRYCVELSVFFNKTLIRKI</sequence>
<dbReference type="PANTHER" id="PTHR11475:SF134">
    <property type="entry name" value="LD42267P"/>
    <property type="match status" value="1"/>
</dbReference>
<gene>
    <name evidence="2" type="ORF">LAZ67_2000499</name>
</gene>
<keyword evidence="3" id="KW-1185">Reference proteome</keyword>
<organism evidence="2 3">
    <name type="scientific">Cordylochernes scorpioides</name>
    <dbReference type="NCBI Taxonomy" id="51811"/>
    <lineage>
        <taxon>Eukaryota</taxon>
        <taxon>Metazoa</taxon>
        <taxon>Ecdysozoa</taxon>
        <taxon>Arthropoda</taxon>
        <taxon>Chelicerata</taxon>
        <taxon>Arachnida</taxon>
        <taxon>Pseudoscorpiones</taxon>
        <taxon>Cheliferoidea</taxon>
        <taxon>Chernetidae</taxon>
        <taxon>Cordylochernes</taxon>
    </lineage>
</organism>
<evidence type="ECO:0000256" key="1">
    <source>
        <dbReference type="ARBA" id="ARBA00022559"/>
    </source>
</evidence>
<dbReference type="EMBL" id="CP092864">
    <property type="protein sequence ID" value="UYV62424.1"/>
    <property type="molecule type" value="Genomic_DNA"/>
</dbReference>
<dbReference type="Gene3D" id="1.10.640.10">
    <property type="entry name" value="Haem peroxidase domain superfamily, animal type"/>
    <property type="match status" value="1"/>
</dbReference>
<dbReference type="InterPro" id="IPR019791">
    <property type="entry name" value="Haem_peroxidase_animal"/>
</dbReference>
<reference evidence="2 3" key="1">
    <citation type="submission" date="2022-01" db="EMBL/GenBank/DDBJ databases">
        <title>A chromosomal length assembly of Cordylochernes scorpioides.</title>
        <authorList>
            <person name="Zeh D."/>
            <person name="Zeh J."/>
        </authorList>
    </citation>
    <scope>NUCLEOTIDE SEQUENCE [LARGE SCALE GENOMIC DNA]</scope>
    <source>
        <strain evidence="2">IN4F17</strain>
        <tissue evidence="2">Whole Body</tissue>
    </source>
</reference>
<keyword evidence="1" id="KW-0560">Oxidoreductase</keyword>
<name>A0ABY6K280_9ARAC</name>
<dbReference type="InterPro" id="IPR010255">
    <property type="entry name" value="Haem_peroxidase_sf"/>
</dbReference>
<keyword evidence="1" id="KW-0575">Peroxidase</keyword>
<dbReference type="Pfam" id="PF03098">
    <property type="entry name" value="An_peroxidase"/>
    <property type="match status" value="1"/>
</dbReference>
<proteinExistence type="predicted"/>
<accession>A0ABY6K280</accession>
<dbReference type="PANTHER" id="PTHR11475">
    <property type="entry name" value="OXIDASE/PEROXIDASE"/>
    <property type="match status" value="1"/>
</dbReference>
<evidence type="ECO:0000313" key="3">
    <source>
        <dbReference type="Proteomes" id="UP001235939"/>
    </source>
</evidence>
<dbReference type="InterPro" id="IPR037120">
    <property type="entry name" value="Haem_peroxidase_sf_animal"/>
</dbReference>
<dbReference type="Proteomes" id="UP001235939">
    <property type="component" value="Chromosome 02"/>
</dbReference>
<protein>
    <submittedName>
        <fullName evidence="2">Uncharacterized protein</fullName>
    </submittedName>
</protein>